<evidence type="ECO:0000256" key="7">
    <source>
        <dbReference type="ARBA" id="ARBA00022694"/>
    </source>
</evidence>
<evidence type="ECO:0000256" key="5">
    <source>
        <dbReference type="ARBA" id="ARBA00022490"/>
    </source>
</evidence>
<dbReference type="PANTHER" id="PTHR17490">
    <property type="entry name" value="SUA5"/>
    <property type="match status" value="1"/>
</dbReference>
<dbReference type="InterPro" id="IPR017945">
    <property type="entry name" value="DHBP_synth_RibB-like_a/b_dom"/>
</dbReference>
<dbReference type="Gene3D" id="3.40.50.11030">
    <property type="entry name" value="Threonylcarbamoyl-AMP synthase, C-terminal domain"/>
    <property type="match status" value="1"/>
</dbReference>
<evidence type="ECO:0000256" key="1">
    <source>
        <dbReference type="ARBA" id="ARBA00004496"/>
    </source>
</evidence>
<evidence type="ECO:0000256" key="10">
    <source>
        <dbReference type="ARBA" id="ARBA00022840"/>
    </source>
</evidence>
<feature type="binding site" evidence="14">
    <location>
        <position position="118"/>
    </location>
    <ligand>
        <name>ATP</name>
        <dbReference type="ChEBI" id="CHEBI:30616"/>
    </ligand>
</feature>
<evidence type="ECO:0000256" key="8">
    <source>
        <dbReference type="ARBA" id="ARBA00022695"/>
    </source>
</evidence>
<dbReference type="InterPro" id="IPR038385">
    <property type="entry name" value="Sua5/YwlC_C"/>
</dbReference>
<dbReference type="EMBL" id="FOXP01000005">
    <property type="protein sequence ID" value="SFP69966.1"/>
    <property type="molecule type" value="Genomic_DNA"/>
</dbReference>
<dbReference type="GO" id="GO:0061710">
    <property type="term" value="F:L-threonylcarbamoyladenylate synthase"/>
    <property type="evidence" value="ECO:0007669"/>
    <property type="project" value="UniProtKB-EC"/>
</dbReference>
<feature type="binding site" evidence="14">
    <location>
        <position position="140"/>
    </location>
    <ligand>
        <name>ATP</name>
        <dbReference type="ChEBI" id="CHEBI:30616"/>
    </ligand>
</feature>
<dbReference type="OrthoDB" id="9814580at2"/>
<feature type="binding site" evidence="14">
    <location>
        <position position="31"/>
    </location>
    <ligand>
        <name>L-threonine</name>
        <dbReference type="ChEBI" id="CHEBI:57926"/>
    </ligand>
</feature>
<evidence type="ECO:0000256" key="3">
    <source>
        <dbReference type="ARBA" id="ARBA00012584"/>
    </source>
</evidence>
<dbReference type="GO" id="GO:0005524">
    <property type="term" value="F:ATP binding"/>
    <property type="evidence" value="ECO:0007669"/>
    <property type="project" value="UniProtKB-UniRule"/>
</dbReference>
<keyword evidence="10 13" id="KW-0067">ATP-binding</keyword>
<feature type="binding site" evidence="14">
    <location>
        <position position="54"/>
    </location>
    <ligand>
        <name>ATP</name>
        <dbReference type="ChEBI" id="CHEBI:30616"/>
    </ligand>
</feature>
<sequence>MTATLPYGPDAIARAADVIRCGGIVAVPTETVYGLAADAGNADAVARIYAAKGRPSFNPLIVHVLDLAAAEALAVFDDDARALATAFWPGPLTLVLPLSDGAPVASLVTAGLVTVAIRVPAGRAMRDLLAASGRPLAAPSANRSNGLSPTRAEHVVASLGEGVMVIDDGACAAGVESTIVRGPDVLRPGPITATMVAEVLDSSDPSPRARPGVHGSANSSAVAPAEVWTPDQVRGDKRGVTAPGQLATHYAPNKPLRLHATDAREGEWLIGFGAVAGDDTLSAAGDPIEAAARLFDALHRADASDRAGIAVAPIPTAGIGEAINDRLARAAHR</sequence>
<feature type="binding site" evidence="14">
    <location>
        <position position="114"/>
    </location>
    <ligand>
        <name>ATP</name>
        <dbReference type="ChEBI" id="CHEBI:30616"/>
    </ligand>
</feature>
<feature type="binding site" evidence="14">
    <location>
        <position position="187"/>
    </location>
    <ligand>
        <name>ATP</name>
        <dbReference type="ChEBI" id="CHEBI:30616"/>
    </ligand>
</feature>
<accession>A0A1I5SHW4</accession>
<feature type="domain" description="YrdC-like" evidence="16">
    <location>
        <begin position="9"/>
        <end position="191"/>
    </location>
</feature>
<evidence type="ECO:0000256" key="9">
    <source>
        <dbReference type="ARBA" id="ARBA00022741"/>
    </source>
</evidence>
<comment type="function">
    <text evidence="13">Required for the formation of a threonylcarbamoyl group on adenosine at position 37 (t(6)A37) in tRNAs that read codons beginning with adenine.</text>
</comment>
<dbReference type="GO" id="GO:0006450">
    <property type="term" value="P:regulation of translational fidelity"/>
    <property type="evidence" value="ECO:0007669"/>
    <property type="project" value="TreeGrafter"/>
</dbReference>
<evidence type="ECO:0000256" key="12">
    <source>
        <dbReference type="ARBA" id="ARBA00048366"/>
    </source>
</evidence>
<evidence type="ECO:0000256" key="6">
    <source>
        <dbReference type="ARBA" id="ARBA00022679"/>
    </source>
</evidence>
<gene>
    <name evidence="17" type="ORF">SAMN04488241_105224</name>
</gene>
<reference evidence="17 18" key="1">
    <citation type="submission" date="2016-10" db="EMBL/GenBank/DDBJ databases">
        <authorList>
            <person name="de Groot N.N."/>
        </authorList>
    </citation>
    <scope>NUCLEOTIDE SEQUENCE [LARGE SCALE GENOMIC DNA]</scope>
    <source>
        <strain evidence="17 18">CGMCC 1.9113</strain>
    </source>
</reference>
<feature type="binding site" evidence="14">
    <location>
        <position position="63"/>
    </location>
    <ligand>
        <name>ATP</name>
        <dbReference type="ChEBI" id="CHEBI:30616"/>
    </ligand>
</feature>
<dbReference type="Proteomes" id="UP000199586">
    <property type="component" value="Unassembled WGS sequence"/>
</dbReference>
<keyword evidence="6 13" id="KW-0808">Transferase</keyword>
<dbReference type="InterPro" id="IPR005145">
    <property type="entry name" value="Sua5_C"/>
</dbReference>
<dbReference type="PROSITE" id="PS51163">
    <property type="entry name" value="YRDC"/>
    <property type="match status" value="1"/>
</dbReference>
<proteinExistence type="inferred from homology"/>
<dbReference type="Pfam" id="PF01300">
    <property type="entry name" value="Sua5_yciO_yrdC"/>
    <property type="match status" value="1"/>
</dbReference>
<dbReference type="InterPro" id="IPR010923">
    <property type="entry name" value="T(6)A37_SUA5"/>
</dbReference>
<dbReference type="GO" id="GO:0005737">
    <property type="term" value="C:cytoplasm"/>
    <property type="evidence" value="ECO:0007669"/>
    <property type="project" value="UniProtKB-SubCell"/>
</dbReference>
<keyword evidence="18" id="KW-1185">Reference proteome</keyword>
<evidence type="ECO:0000256" key="11">
    <source>
        <dbReference type="ARBA" id="ARBA00029774"/>
    </source>
</evidence>
<dbReference type="GO" id="GO:0008033">
    <property type="term" value="P:tRNA processing"/>
    <property type="evidence" value="ECO:0007669"/>
    <property type="project" value="UniProtKB-KW"/>
</dbReference>
<keyword evidence="7 13" id="KW-0819">tRNA processing</keyword>
<dbReference type="Pfam" id="PF03481">
    <property type="entry name" value="Sua5_C"/>
    <property type="match status" value="1"/>
</dbReference>
<comment type="similarity">
    <text evidence="2 13">Belongs to the SUA5 family.</text>
</comment>
<dbReference type="PIRSF" id="PIRSF004930">
    <property type="entry name" value="Tln_factor_SUA5"/>
    <property type="match status" value="1"/>
</dbReference>
<dbReference type="InterPro" id="IPR050156">
    <property type="entry name" value="TC-AMP_synthase_SUA5"/>
</dbReference>
<evidence type="ECO:0000259" key="16">
    <source>
        <dbReference type="PROSITE" id="PS51163"/>
    </source>
</evidence>
<dbReference type="AlphaFoldDB" id="A0A1I5SHW4"/>
<evidence type="ECO:0000256" key="13">
    <source>
        <dbReference type="PIRNR" id="PIRNR004930"/>
    </source>
</evidence>
<dbReference type="SUPFAM" id="SSF55821">
    <property type="entry name" value="YrdC/RibB"/>
    <property type="match status" value="1"/>
</dbReference>
<evidence type="ECO:0000313" key="17">
    <source>
        <dbReference type="EMBL" id="SFP69966.1"/>
    </source>
</evidence>
<evidence type="ECO:0000313" key="18">
    <source>
        <dbReference type="Proteomes" id="UP000199586"/>
    </source>
</evidence>
<dbReference type="GO" id="GO:0000049">
    <property type="term" value="F:tRNA binding"/>
    <property type="evidence" value="ECO:0007669"/>
    <property type="project" value="TreeGrafter"/>
</dbReference>
<dbReference type="EC" id="2.7.7.87" evidence="3 13"/>
<name>A0A1I5SHW4_9SPHN</name>
<comment type="subcellular location">
    <subcellularLocation>
        <location evidence="1 13">Cytoplasm</location>
    </subcellularLocation>
</comment>
<feature type="binding site" evidence="14">
    <location>
        <position position="58"/>
    </location>
    <ligand>
        <name>ATP</name>
        <dbReference type="ChEBI" id="CHEBI:30616"/>
    </ligand>
</feature>
<feature type="region of interest" description="Disordered" evidence="15">
    <location>
        <begin position="202"/>
        <end position="224"/>
    </location>
</feature>
<keyword evidence="5 13" id="KW-0963">Cytoplasm</keyword>
<evidence type="ECO:0000256" key="14">
    <source>
        <dbReference type="PIRSR" id="PIRSR004930-1"/>
    </source>
</evidence>
<dbReference type="InterPro" id="IPR006070">
    <property type="entry name" value="Sua5-like_dom"/>
</dbReference>
<evidence type="ECO:0000256" key="15">
    <source>
        <dbReference type="SAM" id="MobiDB-lite"/>
    </source>
</evidence>
<dbReference type="GO" id="GO:0003725">
    <property type="term" value="F:double-stranded RNA binding"/>
    <property type="evidence" value="ECO:0007669"/>
    <property type="project" value="UniProtKB-UniRule"/>
</dbReference>
<keyword evidence="9 13" id="KW-0547">Nucleotide-binding</keyword>
<evidence type="ECO:0000256" key="4">
    <source>
        <dbReference type="ARBA" id="ARBA00015492"/>
    </source>
</evidence>
<organism evidence="17 18">
    <name type="scientific">Sphingomonas rubra</name>
    <dbReference type="NCBI Taxonomy" id="634430"/>
    <lineage>
        <taxon>Bacteria</taxon>
        <taxon>Pseudomonadati</taxon>
        <taxon>Pseudomonadota</taxon>
        <taxon>Alphaproteobacteria</taxon>
        <taxon>Sphingomonadales</taxon>
        <taxon>Sphingomonadaceae</taxon>
        <taxon>Sphingomonas</taxon>
    </lineage>
</organism>
<feature type="binding site" evidence="14">
    <location>
        <position position="250"/>
    </location>
    <ligand>
        <name>ATP</name>
        <dbReference type="ChEBI" id="CHEBI:30616"/>
    </ligand>
</feature>
<dbReference type="RefSeq" id="WP_093333159.1">
    <property type="nucleotide sequence ID" value="NZ_FOXP01000005.1"/>
</dbReference>
<feature type="binding site" evidence="14">
    <location>
        <position position="148"/>
    </location>
    <ligand>
        <name>ATP</name>
        <dbReference type="ChEBI" id="CHEBI:30616"/>
    </ligand>
</feature>
<comment type="catalytic activity">
    <reaction evidence="12 13">
        <text>L-threonine + hydrogencarbonate + ATP = L-threonylcarbamoyladenylate + diphosphate + H2O</text>
        <dbReference type="Rhea" id="RHEA:36407"/>
        <dbReference type="ChEBI" id="CHEBI:15377"/>
        <dbReference type="ChEBI" id="CHEBI:17544"/>
        <dbReference type="ChEBI" id="CHEBI:30616"/>
        <dbReference type="ChEBI" id="CHEBI:33019"/>
        <dbReference type="ChEBI" id="CHEBI:57926"/>
        <dbReference type="ChEBI" id="CHEBI:73682"/>
        <dbReference type="EC" id="2.7.7.87"/>
    </reaction>
</comment>
<evidence type="ECO:0000256" key="2">
    <source>
        <dbReference type="ARBA" id="ARBA00007663"/>
    </source>
</evidence>
<protein>
    <recommendedName>
        <fullName evidence="4 13">Threonylcarbamoyl-AMP synthase</fullName>
        <shortName evidence="13">TC-AMP synthase</shortName>
        <ecNumber evidence="3 13">2.7.7.87</ecNumber>
    </recommendedName>
    <alternativeName>
        <fullName evidence="11 13">L-threonylcarbamoyladenylate synthase</fullName>
    </alternativeName>
</protein>
<dbReference type="NCBIfam" id="TIGR00057">
    <property type="entry name" value="L-threonylcarbamoyladenylate synthase"/>
    <property type="match status" value="1"/>
</dbReference>
<feature type="binding site" evidence="14">
    <location>
        <position position="177"/>
    </location>
    <ligand>
        <name>L-threonine</name>
        <dbReference type="ChEBI" id="CHEBI:57926"/>
    </ligand>
</feature>
<dbReference type="STRING" id="634430.SAMN04488241_105224"/>
<dbReference type="PANTHER" id="PTHR17490:SF16">
    <property type="entry name" value="THREONYLCARBAMOYL-AMP SYNTHASE"/>
    <property type="match status" value="1"/>
</dbReference>
<keyword evidence="8 13" id="KW-0548">Nucleotidyltransferase</keyword>
<dbReference type="Gene3D" id="3.90.870.10">
    <property type="entry name" value="DHBP synthase"/>
    <property type="match status" value="1"/>
</dbReference>
<feature type="binding site" evidence="14">
    <location>
        <position position="138"/>
    </location>
    <ligand>
        <name>L-threonine</name>
        <dbReference type="ChEBI" id="CHEBI:57926"/>
    </ligand>
</feature>